<dbReference type="HOGENOM" id="CLU_2886270_0_0_1"/>
<dbReference type="GeneID" id="12984973"/>
<dbReference type="KEGG" id="mgr:MGG_17470"/>
<dbReference type="AlphaFoldDB" id="G4NCQ2"/>
<dbReference type="SMR" id="G4NCQ2"/>
<gene>
    <name evidence="1" type="ORF">MGG_17470</name>
</gene>
<proteinExistence type="predicted"/>
<dbReference type="InParanoid" id="G4NCQ2"/>
<protein>
    <submittedName>
        <fullName evidence="1">Uncharacterized protein</fullName>
    </submittedName>
</protein>
<dbReference type="VEuPathDB" id="FungiDB:MGG_17470"/>
<reference evidence="1 2" key="1">
    <citation type="journal article" date="2005" name="Nature">
        <title>The genome sequence of the rice blast fungus Magnaporthe grisea.</title>
        <authorList>
            <person name="Dean R.A."/>
            <person name="Talbot N.J."/>
            <person name="Ebbole D.J."/>
            <person name="Farman M.L."/>
            <person name="Mitchell T.K."/>
            <person name="Orbach M.J."/>
            <person name="Thon M."/>
            <person name="Kulkarni R."/>
            <person name="Xu J.R."/>
            <person name="Pan H."/>
            <person name="Read N.D."/>
            <person name="Lee Y.H."/>
            <person name="Carbone I."/>
            <person name="Brown D."/>
            <person name="Oh Y.Y."/>
            <person name="Donofrio N."/>
            <person name="Jeong J.S."/>
            <person name="Soanes D.M."/>
            <person name="Djonovic S."/>
            <person name="Kolomiets E."/>
            <person name="Rehmeyer C."/>
            <person name="Li W."/>
            <person name="Harding M."/>
            <person name="Kim S."/>
            <person name="Lebrun M.H."/>
            <person name="Bohnert H."/>
            <person name="Coughlan S."/>
            <person name="Butler J."/>
            <person name="Calvo S."/>
            <person name="Ma L.J."/>
            <person name="Nicol R."/>
            <person name="Purcell S."/>
            <person name="Nusbaum C."/>
            <person name="Galagan J.E."/>
            <person name="Birren B.W."/>
        </authorList>
    </citation>
    <scope>NUCLEOTIDE SEQUENCE [LARGE SCALE GENOMIC DNA]</scope>
    <source>
        <strain evidence="2">70-15 / ATCC MYA-4617 / FGSC 8958</strain>
    </source>
</reference>
<reference key="2">
    <citation type="submission" date="2011-05" db="EMBL/GenBank/DDBJ databases">
        <title>The Genome Sequence of Magnaporthe oryzae 70-15.</title>
        <authorList>
            <consortium name="The Broad Institute Genome Sequencing Platform"/>
            <person name="Ma L.-J."/>
            <person name="Dead R."/>
            <person name="Young S.K."/>
            <person name="Zeng Q."/>
            <person name="Gargeya S."/>
            <person name="Fitzgerald M."/>
            <person name="Haas B."/>
            <person name="Abouelleil A."/>
            <person name="Alvarado L."/>
            <person name="Arachchi H.M."/>
            <person name="Berlin A."/>
            <person name="Brown A."/>
            <person name="Chapman S.B."/>
            <person name="Chen Z."/>
            <person name="Dunbar C."/>
            <person name="Freedman E."/>
            <person name="Gearin G."/>
            <person name="Gellesch M."/>
            <person name="Goldberg J."/>
            <person name="Griggs A."/>
            <person name="Gujja S."/>
            <person name="Heiman D."/>
            <person name="Howarth C."/>
            <person name="Larson L."/>
            <person name="Lui A."/>
            <person name="MacDonald P.J.P."/>
            <person name="Mehta T."/>
            <person name="Montmayeur A."/>
            <person name="Murphy C."/>
            <person name="Neiman D."/>
            <person name="Pearson M."/>
            <person name="Priest M."/>
            <person name="Roberts A."/>
            <person name="Saif S."/>
            <person name="Shea T."/>
            <person name="Shenoy N."/>
            <person name="Sisk P."/>
            <person name="Stolte C."/>
            <person name="Sykes S."/>
            <person name="Yandava C."/>
            <person name="Wortman J."/>
            <person name="Nusbaum C."/>
            <person name="Birren B."/>
        </authorList>
    </citation>
    <scope>NUCLEOTIDE SEQUENCE</scope>
    <source>
        <strain>70-15</strain>
    </source>
</reference>
<evidence type="ECO:0000313" key="1">
    <source>
        <dbReference type="EMBL" id="EHA49146.1"/>
    </source>
</evidence>
<keyword evidence="2" id="KW-1185">Reference proteome</keyword>
<dbReference type="Proteomes" id="UP000009058">
    <property type="component" value="Chromosome 5"/>
</dbReference>
<dbReference type="STRING" id="242507.G4NCQ2"/>
<organism evidence="1 2">
    <name type="scientific">Pyricularia oryzae (strain 70-15 / ATCC MYA-4617 / FGSC 8958)</name>
    <name type="common">Rice blast fungus</name>
    <name type="synonym">Magnaporthe oryzae</name>
    <dbReference type="NCBI Taxonomy" id="242507"/>
    <lineage>
        <taxon>Eukaryota</taxon>
        <taxon>Fungi</taxon>
        <taxon>Dikarya</taxon>
        <taxon>Ascomycota</taxon>
        <taxon>Pezizomycotina</taxon>
        <taxon>Sordariomycetes</taxon>
        <taxon>Sordariomycetidae</taxon>
        <taxon>Magnaporthales</taxon>
        <taxon>Pyriculariaceae</taxon>
        <taxon>Pyricularia</taxon>
    </lineage>
</organism>
<dbReference type="OrthoDB" id="10354549at2759"/>
<name>G4NCQ2_PYRO7</name>
<accession>G4NCQ2</accession>
<evidence type="ECO:0000313" key="2">
    <source>
        <dbReference type="Proteomes" id="UP000009058"/>
    </source>
</evidence>
<dbReference type="EMBL" id="CM001235">
    <property type="protein sequence ID" value="EHA49146.1"/>
    <property type="molecule type" value="Genomic_DNA"/>
</dbReference>
<sequence>MASEKPGLKAQSRDRGLDLDLALALFRMQPTPVEQLARRREGLDSDGRGGCGYGLLLAPRGSS</sequence>
<dbReference type="RefSeq" id="XP_003718730.1">
    <property type="nucleotide sequence ID" value="XM_003718682.1"/>
</dbReference>